<accession>I0L1P4</accession>
<evidence type="ECO:0000313" key="2">
    <source>
        <dbReference type="EMBL" id="CCH17741.1"/>
    </source>
</evidence>
<gene>
    <name evidence="2" type="ORF">MILUP08_42672</name>
</gene>
<reference evidence="3" key="1">
    <citation type="journal article" date="2012" name="J. Bacteriol.">
        <title>Genome Sequence of Micromonospora lupini Lupac 08, Isolated from Root Nodules of Lupinus angustifolius.</title>
        <authorList>
            <person name="Alonso-Vega P."/>
            <person name="Normand P."/>
            <person name="Bacigalupe R."/>
            <person name="Pujic P."/>
            <person name="Lajus A."/>
            <person name="Vallenet D."/>
            <person name="Carro L."/>
            <person name="Coll P."/>
            <person name="Trujillo M.E."/>
        </authorList>
    </citation>
    <scope>NUCLEOTIDE SEQUENCE [LARGE SCALE GENOMIC DNA]</scope>
    <source>
        <strain evidence="3">Lupac 08</strain>
    </source>
</reference>
<evidence type="ECO:0000313" key="3">
    <source>
        <dbReference type="Proteomes" id="UP000003448"/>
    </source>
</evidence>
<sequence length="63" mass="7228">MVRRIRLRRESLGARTRRAALRPRKMGPPRCRPGRPPLPLYASRYDPLTGTEGYREGQAEPAL</sequence>
<dbReference type="STRING" id="1150864.MILUP08_42672"/>
<dbReference type="EMBL" id="CAIE01000022">
    <property type="protein sequence ID" value="CCH17741.1"/>
    <property type="molecule type" value="Genomic_DNA"/>
</dbReference>
<feature type="compositionally biased region" description="Basic residues" evidence="1">
    <location>
        <begin position="15"/>
        <end position="27"/>
    </location>
</feature>
<protein>
    <submittedName>
        <fullName evidence="2">Uncharacterized protein</fullName>
    </submittedName>
</protein>
<evidence type="ECO:0000256" key="1">
    <source>
        <dbReference type="SAM" id="MobiDB-lite"/>
    </source>
</evidence>
<feature type="compositionally biased region" description="Basic and acidic residues" evidence="1">
    <location>
        <begin position="53"/>
        <end position="63"/>
    </location>
</feature>
<keyword evidence="3" id="KW-1185">Reference proteome</keyword>
<feature type="region of interest" description="Disordered" evidence="1">
    <location>
        <begin position="1"/>
        <end position="63"/>
    </location>
</feature>
<proteinExistence type="predicted"/>
<organism evidence="2 3">
    <name type="scientific">Micromonospora lupini str. Lupac 08</name>
    <dbReference type="NCBI Taxonomy" id="1150864"/>
    <lineage>
        <taxon>Bacteria</taxon>
        <taxon>Bacillati</taxon>
        <taxon>Actinomycetota</taxon>
        <taxon>Actinomycetes</taxon>
        <taxon>Micromonosporales</taxon>
        <taxon>Micromonosporaceae</taxon>
        <taxon>Micromonospora</taxon>
    </lineage>
</organism>
<feature type="compositionally biased region" description="Pro residues" evidence="1">
    <location>
        <begin position="30"/>
        <end position="39"/>
    </location>
</feature>
<name>I0L1P4_9ACTN</name>
<comment type="caution">
    <text evidence="2">The sequence shown here is derived from an EMBL/GenBank/DDBJ whole genome shotgun (WGS) entry which is preliminary data.</text>
</comment>
<dbReference type="Proteomes" id="UP000003448">
    <property type="component" value="Unassembled WGS sequence"/>
</dbReference>
<dbReference type="AlphaFoldDB" id="I0L1P4"/>